<dbReference type="Pfam" id="PF19654">
    <property type="entry name" value="DUF6157"/>
    <property type="match status" value="1"/>
</dbReference>
<dbReference type="EMBL" id="JAGGLB010000010">
    <property type="protein sequence ID" value="MBP1991835.1"/>
    <property type="molecule type" value="Genomic_DNA"/>
</dbReference>
<comment type="caution">
    <text evidence="1">The sequence shown here is derived from an EMBL/GenBank/DDBJ whole genome shotgun (WGS) entry which is preliminary data.</text>
</comment>
<reference evidence="1 2" key="1">
    <citation type="submission" date="2021-03" db="EMBL/GenBank/DDBJ databases">
        <title>Genomic Encyclopedia of Type Strains, Phase IV (KMG-IV): sequencing the most valuable type-strain genomes for metagenomic binning, comparative biology and taxonomic classification.</title>
        <authorList>
            <person name="Goeker M."/>
        </authorList>
    </citation>
    <scope>NUCLEOTIDE SEQUENCE [LARGE SCALE GENOMIC DNA]</scope>
    <source>
        <strain evidence="1 2">DSM 26048</strain>
    </source>
</reference>
<evidence type="ECO:0000313" key="2">
    <source>
        <dbReference type="Proteomes" id="UP001519287"/>
    </source>
</evidence>
<dbReference type="RefSeq" id="WP_312894604.1">
    <property type="nucleotide sequence ID" value="NZ_JAGGLB010000010.1"/>
</dbReference>
<sequence length="134" mass="15676">MMMIKNTFIEVSTDCPVETGVVPVTKKDSKPIHLIQYELLTQAPYTYTLEDLIFEVHIKRSDSPKDNLEQIREQLFQKSHPCMRASLLPKKYGWGVHHNNEGKIAIYAMESPEYQGFLEDDKVKREYAMRSKRI</sequence>
<gene>
    <name evidence="1" type="ORF">J2Z66_003442</name>
</gene>
<evidence type="ECO:0000313" key="1">
    <source>
        <dbReference type="EMBL" id="MBP1991835.1"/>
    </source>
</evidence>
<name>A0ABS4IW61_9BACL</name>
<keyword evidence="2" id="KW-1185">Reference proteome</keyword>
<dbReference type="Proteomes" id="UP001519287">
    <property type="component" value="Unassembled WGS sequence"/>
</dbReference>
<organism evidence="1 2">
    <name type="scientific">Paenibacillus eucommiae</name>
    <dbReference type="NCBI Taxonomy" id="1355755"/>
    <lineage>
        <taxon>Bacteria</taxon>
        <taxon>Bacillati</taxon>
        <taxon>Bacillota</taxon>
        <taxon>Bacilli</taxon>
        <taxon>Bacillales</taxon>
        <taxon>Paenibacillaceae</taxon>
        <taxon>Paenibacillus</taxon>
    </lineage>
</organism>
<proteinExistence type="predicted"/>
<accession>A0ABS4IW61</accession>
<protein>
    <submittedName>
        <fullName evidence="1">Uncharacterized protein</fullName>
    </submittedName>
</protein>
<dbReference type="InterPro" id="IPR046155">
    <property type="entry name" value="DUF6157"/>
</dbReference>